<organism evidence="14 15">
    <name type="scientific">Psychrobacter pasteurii</name>
    <dbReference type="NCBI Taxonomy" id="1945520"/>
    <lineage>
        <taxon>Bacteria</taxon>
        <taxon>Pseudomonadati</taxon>
        <taxon>Pseudomonadota</taxon>
        <taxon>Gammaproteobacteria</taxon>
        <taxon>Moraxellales</taxon>
        <taxon>Moraxellaceae</taxon>
        <taxon>Psychrobacter</taxon>
    </lineage>
</organism>
<dbReference type="InterPro" id="IPR014729">
    <property type="entry name" value="Rossmann-like_a/b/a_fold"/>
</dbReference>
<keyword evidence="6 12" id="KW-0479">Metal-binding</keyword>
<dbReference type="Proteomes" id="UP000188169">
    <property type="component" value="Unassembled WGS sequence"/>
</dbReference>
<evidence type="ECO:0000259" key="13">
    <source>
        <dbReference type="SMART" id="SM00840"/>
    </source>
</evidence>
<dbReference type="GO" id="GO:0005524">
    <property type="term" value="F:ATP binding"/>
    <property type="evidence" value="ECO:0007669"/>
    <property type="project" value="UniProtKB-UniRule"/>
</dbReference>
<evidence type="ECO:0000256" key="6">
    <source>
        <dbReference type="ARBA" id="ARBA00022723"/>
    </source>
</evidence>
<evidence type="ECO:0000256" key="7">
    <source>
        <dbReference type="ARBA" id="ARBA00022741"/>
    </source>
</evidence>
<dbReference type="AlphaFoldDB" id="A0A1R4EFR4"/>
<evidence type="ECO:0000256" key="11">
    <source>
        <dbReference type="ARBA" id="ARBA00023146"/>
    </source>
</evidence>
<dbReference type="HAMAP" id="MF_00041">
    <property type="entry name" value="Cys_tRNA_synth"/>
    <property type="match status" value="1"/>
</dbReference>
<evidence type="ECO:0000313" key="15">
    <source>
        <dbReference type="Proteomes" id="UP000188169"/>
    </source>
</evidence>
<dbReference type="NCBIfam" id="TIGR00435">
    <property type="entry name" value="cysS"/>
    <property type="match status" value="1"/>
</dbReference>
<gene>
    <name evidence="12 14" type="primary">cysS</name>
    <name evidence="14" type="ORF">A1019T_01211</name>
</gene>
<dbReference type="EMBL" id="FUGD01000076">
    <property type="protein sequence ID" value="SJM37239.1"/>
    <property type="molecule type" value="Genomic_DNA"/>
</dbReference>
<sequence>MSVSAKITQTPEFLSKQLVESQATLKIYDSMTTDKRKFEPLQAGKVGMYVCGMTVYDYCHIGHARVMVAFDVVSRWMRHLGFDVNYVRNITDIDDKIIARANENGEKIGDLTERFIKAMHEDAAALGCADPNSEPRATEHIDEMLQMIDTLEQKDHAYAAANGDVYYAVETFEGYGKLSKRKLDDLQAGSRVDVDTDKKNPFDFVLWKAAKPGEPQWDSNWGGGRPGWHIECSAMSTKCLGNSFDIHGGGHDLQFPHHENEIAQSEAATGCTYANNWMHVGFINVDGEKMSKSLGNFFTIREVMEKFHPETIRFFILSSHYRSQVNFSDAALKEAHSGLTRVYQALKAAEAVLNEKLAGQAGESVEASTEVVNEISGYSANFIKAMNDDFNTPQAISVLFSLAKEVNKLARETQSEQDIAKLQTAVATLKALAATLNIGQVNPTEFLQAQIGAVSEDQMSDEQIDALIQERIDAKANKDFARADEIRDLLQQNSIELEDSKQGTTWRRI</sequence>
<evidence type="ECO:0000313" key="14">
    <source>
        <dbReference type="EMBL" id="SJM37239.1"/>
    </source>
</evidence>
<feature type="binding site" evidence="12">
    <location>
        <position position="232"/>
    </location>
    <ligand>
        <name>Zn(2+)</name>
        <dbReference type="ChEBI" id="CHEBI:29105"/>
    </ligand>
</feature>
<dbReference type="SMART" id="SM00840">
    <property type="entry name" value="DALR_2"/>
    <property type="match status" value="1"/>
</dbReference>
<dbReference type="FunFam" id="3.40.50.620:FF:000009">
    <property type="entry name" value="Cysteine--tRNA ligase"/>
    <property type="match status" value="1"/>
</dbReference>
<keyword evidence="11 12" id="KW-0030">Aminoacyl-tRNA synthetase</keyword>
<dbReference type="SUPFAM" id="SSF52374">
    <property type="entry name" value="Nucleotidylyl transferase"/>
    <property type="match status" value="1"/>
</dbReference>
<comment type="cofactor">
    <cofactor evidence="12">
        <name>Zn(2+)</name>
        <dbReference type="ChEBI" id="CHEBI:29105"/>
    </cofactor>
    <text evidence="12">Binds 1 zinc ion per subunit.</text>
</comment>
<comment type="catalytic activity">
    <reaction evidence="12">
        <text>tRNA(Cys) + L-cysteine + ATP = L-cysteinyl-tRNA(Cys) + AMP + diphosphate</text>
        <dbReference type="Rhea" id="RHEA:17773"/>
        <dbReference type="Rhea" id="RHEA-COMP:9661"/>
        <dbReference type="Rhea" id="RHEA-COMP:9679"/>
        <dbReference type="ChEBI" id="CHEBI:30616"/>
        <dbReference type="ChEBI" id="CHEBI:33019"/>
        <dbReference type="ChEBI" id="CHEBI:35235"/>
        <dbReference type="ChEBI" id="CHEBI:78442"/>
        <dbReference type="ChEBI" id="CHEBI:78517"/>
        <dbReference type="ChEBI" id="CHEBI:456215"/>
        <dbReference type="EC" id="6.1.1.16"/>
    </reaction>
</comment>
<dbReference type="CDD" id="cd00672">
    <property type="entry name" value="CysRS_core"/>
    <property type="match status" value="1"/>
</dbReference>
<evidence type="ECO:0000256" key="10">
    <source>
        <dbReference type="ARBA" id="ARBA00022917"/>
    </source>
</evidence>
<evidence type="ECO:0000256" key="12">
    <source>
        <dbReference type="HAMAP-Rule" id="MF_00041"/>
    </source>
</evidence>
<feature type="short sequence motif" description="'HIGH' region" evidence="12">
    <location>
        <begin position="53"/>
        <end position="63"/>
    </location>
</feature>
<feature type="binding site" evidence="12">
    <location>
        <position position="261"/>
    </location>
    <ligand>
        <name>Zn(2+)</name>
        <dbReference type="ChEBI" id="CHEBI:29105"/>
    </ligand>
</feature>
<keyword evidence="15" id="KW-1185">Reference proteome</keyword>
<keyword evidence="10 12" id="KW-0648">Protein biosynthesis</keyword>
<dbReference type="GO" id="GO:0006423">
    <property type="term" value="P:cysteinyl-tRNA aminoacylation"/>
    <property type="evidence" value="ECO:0007669"/>
    <property type="project" value="UniProtKB-UniRule"/>
</dbReference>
<proteinExistence type="inferred from homology"/>
<dbReference type="Pfam" id="PF01406">
    <property type="entry name" value="tRNA-synt_1e"/>
    <property type="match status" value="1"/>
</dbReference>
<evidence type="ECO:0000256" key="4">
    <source>
        <dbReference type="ARBA" id="ARBA00022490"/>
    </source>
</evidence>
<dbReference type="InterPro" id="IPR015803">
    <property type="entry name" value="Cys-tRNA-ligase"/>
</dbReference>
<dbReference type="InterPro" id="IPR009080">
    <property type="entry name" value="tRNAsynth_Ia_anticodon-bd"/>
</dbReference>
<feature type="binding site" evidence="12">
    <location>
        <position position="257"/>
    </location>
    <ligand>
        <name>Zn(2+)</name>
        <dbReference type="ChEBI" id="CHEBI:29105"/>
    </ligand>
</feature>
<feature type="binding site" evidence="12">
    <location>
        <position position="51"/>
    </location>
    <ligand>
        <name>Zn(2+)</name>
        <dbReference type="ChEBI" id="CHEBI:29105"/>
    </ligand>
</feature>
<evidence type="ECO:0000256" key="2">
    <source>
        <dbReference type="ARBA" id="ARBA00005594"/>
    </source>
</evidence>
<dbReference type="Pfam" id="PF09190">
    <property type="entry name" value="DALR_2"/>
    <property type="match status" value="1"/>
</dbReference>
<name>A0A1R4EFR4_9GAMM</name>
<accession>A0A1R4EFR4</accession>
<evidence type="ECO:0000256" key="1">
    <source>
        <dbReference type="ARBA" id="ARBA00004496"/>
    </source>
</evidence>
<dbReference type="PANTHER" id="PTHR10890">
    <property type="entry name" value="CYSTEINYL-TRNA SYNTHETASE"/>
    <property type="match status" value="1"/>
</dbReference>
<comment type="similarity">
    <text evidence="2 12">Belongs to the class-I aminoacyl-tRNA synthetase family.</text>
</comment>
<dbReference type="GO" id="GO:0005829">
    <property type="term" value="C:cytosol"/>
    <property type="evidence" value="ECO:0007669"/>
    <property type="project" value="TreeGrafter"/>
</dbReference>
<dbReference type="CDD" id="cd07963">
    <property type="entry name" value="Anticodon_Ia_Cys"/>
    <property type="match status" value="1"/>
</dbReference>
<keyword evidence="4 12" id="KW-0963">Cytoplasm</keyword>
<evidence type="ECO:0000256" key="5">
    <source>
        <dbReference type="ARBA" id="ARBA00022598"/>
    </source>
</evidence>
<evidence type="ECO:0000256" key="9">
    <source>
        <dbReference type="ARBA" id="ARBA00022840"/>
    </source>
</evidence>
<dbReference type="GO" id="GO:0004817">
    <property type="term" value="F:cysteine-tRNA ligase activity"/>
    <property type="evidence" value="ECO:0007669"/>
    <property type="project" value="UniProtKB-UniRule"/>
</dbReference>
<dbReference type="InterPro" id="IPR032678">
    <property type="entry name" value="tRNA-synt_1_cat_dom"/>
</dbReference>
<dbReference type="Gene3D" id="3.40.50.620">
    <property type="entry name" value="HUPs"/>
    <property type="match status" value="1"/>
</dbReference>
<dbReference type="OrthoDB" id="9815130at2"/>
<evidence type="ECO:0000256" key="3">
    <source>
        <dbReference type="ARBA" id="ARBA00011245"/>
    </source>
</evidence>
<feature type="domain" description="Cysteinyl-tRNA synthetase class Ia DALR" evidence="13">
    <location>
        <begin position="381"/>
        <end position="447"/>
    </location>
</feature>
<keyword evidence="8 12" id="KW-0862">Zinc</keyword>
<comment type="subcellular location">
    <subcellularLocation>
        <location evidence="1 12">Cytoplasm</location>
    </subcellularLocation>
</comment>
<protein>
    <recommendedName>
        <fullName evidence="12">Cysteine--tRNA ligase</fullName>
        <ecNumber evidence="12">6.1.1.16</ecNumber>
    </recommendedName>
    <alternativeName>
        <fullName evidence="12">Cysteinyl-tRNA synthetase</fullName>
        <shortName evidence="12">CysRS</shortName>
    </alternativeName>
</protein>
<dbReference type="InterPro" id="IPR015273">
    <property type="entry name" value="Cys-tRNA-synt_Ia_DALR"/>
</dbReference>
<evidence type="ECO:0000256" key="8">
    <source>
        <dbReference type="ARBA" id="ARBA00022833"/>
    </source>
</evidence>
<dbReference type="GO" id="GO:0008270">
    <property type="term" value="F:zinc ion binding"/>
    <property type="evidence" value="ECO:0007669"/>
    <property type="project" value="UniProtKB-UniRule"/>
</dbReference>
<dbReference type="Gene3D" id="1.20.120.1910">
    <property type="entry name" value="Cysteine-tRNA ligase, C-terminal anti-codon recognition domain"/>
    <property type="match status" value="1"/>
</dbReference>
<keyword evidence="7 12" id="KW-0547">Nucleotide-binding</keyword>
<reference evidence="15" key="1">
    <citation type="submission" date="2017-02" db="EMBL/GenBank/DDBJ databases">
        <authorList>
            <person name="Mornico D."/>
        </authorList>
    </citation>
    <scope>NUCLEOTIDE SEQUENCE [LARGE SCALE GENOMIC DNA]</scope>
</reference>
<dbReference type="PRINTS" id="PR00983">
    <property type="entry name" value="TRNASYNTHCYS"/>
</dbReference>
<dbReference type="STRING" id="1945520.A1019T_01211"/>
<dbReference type="InterPro" id="IPR024909">
    <property type="entry name" value="Cys-tRNA/MSH_ligase"/>
</dbReference>
<feature type="short sequence motif" description="'KMSKS' region" evidence="12">
    <location>
        <begin position="289"/>
        <end position="293"/>
    </location>
</feature>
<comment type="subunit">
    <text evidence="3 12">Monomer.</text>
</comment>
<keyword evidence="9 12" id="KW-0067">ATP-binding</keyword>
<feature type="binding site" evidence="12">
    <location>
        <position position="292"/>
    </location>
    <ligand>
        <name>ATP</name>
        <dbReference type="ChEBI" id="CHEBI:30616"/>
    </ligand>
</feature>
<dbReference type="EC" id="6.1.1.16" evidence="12"/>
<dbReference type="PANTHER" id="PTHR10890:SF3">
    <property type="entry name" value="CYSTEINE--TRNA LIGASE, CYTOPLASMIC"/>
    <property type="match status" value="1"/>
</dbReference>
<keyword evidence="5 12" id="KW-0436">Ligase</keyword>
<dbReference type="SUPFAM" id="SSF47323">
    <property type="entry name" value="Anticodon-binding domain of a subclass of class I aminoacyl-tRNA synthetases"/>
    <property type="match status" value="1"/>
</dbReference>